<dbReference type="AlphaFoldDB" id="A0A8E5HUT3"/>
<dbReference type="EMBL" id="CP072757">
    <property type="protein sequence ID" value="QUC21954.1"/>
    <property type="molecule type" value="Genomic_DNA"/>
</dbReference>
<dbReference type="KEGG" id="uvi:66066972"/>
<dbReference type="GeneID" id="66066972"/>
<evidence type="ECO:0000256" key="1">
    <source>
        <dbReference type="SAM" id="MobiDB-lite"/>
    </source>
</evidence>
<feature type="region of interest" description="Disordered" evidence="1">
    <location>
        <begin position="88"/>
        <end position="109"/>
    </location>
</feature>
<evidence type="ECO:0000313" key="2">
    <source>
        <dbReference type="EMBL" id="QUC21954.1"/>
    </source>
</evidence>
<keyword evidence="3" id="KW-1185">Reference proteome</keyword>
<reference evidence="2" key="1">
    <citation type="submission" date="2020-03" db="EMBL/GenBank/DDBJ databases">
        <title>A mixture of massive structural variations and highly conserved coding sequences in Ustilaginoidea virens genome.</title>
        <authorList>
            <person name="Zhang K."/>
            <person name="Zhao Z."/>
            <person name="Zhang Z."/>
            <person name="Li Y."/>
            <person name="Hsiang T."/>
            <person name="Sun W."/>
        </authorList>
    </citation>
    <scope>NUCLEOTIDE SEQUENCE</scope>
    <source>
        <strain evidence="2">UV-8b</strain>
    </source>
</reference>
<organism evidence="2 3">
    <name type="scientific">Ustilaginoidea virens</name>
    <name type="common">Rice false smut fungus</name>
    <name type="synonym">Villosiclava virens</name>
    <dbReference type="NCBI Taxonomy" id="1159556"/>
    <lineage>
        <taxon>Eukaryota</taxon>
        <taxon>Fungi</taxon>
        <taxon>Dikarya</taxon>
        <taxon>Ascomycota</taxon>
        <taxon>Pezizomycotina</taxon>
        <taxon>Sordariomycetes</taxon>
        <taxon>Hypocreomycetidae</taxon>
        <taxon>Hypocreales</taxon>
        <taxon>Clavicipitaceae</taxon>
        <taxon>Ustilaginoidea</taxon>
    </lineage>
</organism>
<gene>
    <name evidence="2" type="ORF">UV8b_06195</name>
</gene>
<evidence type="ECO:0000313" key="3">
    <source>
        <dbReference type="Proteomes" id="UP000027002"/>
    </source>
</evidence>
<proteinExistence type="predicted"/>
<accession>A0A8E5HUT3</accession>
<dbReference type="Proteomes" id="UP000027002">
    <property type="component" value="Chromosome 5"/>
</dbReference>
<name>A0A8E5HUT3_USTVR</name>
<protein>
    <submittedName>
        <fullName evidence="2">Uncharacterized protein</fullName>
    </submittedName>
</protein>
<dbReference type="RefSeq" id="XP_042999627.1">
    <property type="nucleotide sequence ID" value="XM_043143692.1"/>
</dbReference>
<sequence length="123" mass="13982">MLDSLRETLVTMTFQPACSPTWIMPYQPPRYCILSSTVLHRWSGIENASCLTQDPAKPRQDAHVRNEDGSYPQRVCIDIDARHLSNVGSPLSPLTKTPARCGQRNRDIEPSSDSRWFLILVDR</sequence>